<evidence type="ECO:0000313" key="3">
    <source>
        <dbReference type="Proteomes" id="UP000037460"/>
    </source>
</evidence>
<dbReference type="EMBL" id="JWZX01002534">
    <property type="protein sequence ID" value="KOO28646.1"/>
    <property type="molecule type" value="Genomic_DNA"/>
</dbReference>
<accession>A0A0M0JPX9</accession>
<proteinExistence type="predicted"/>
<dbReference type="Proteomes" id="UP000037460">
    <property type="component" value="Unassembled WGS sequence"/>
</dbReference>
<sequence>MITSASGKTLGNVLALFLGRTFLQPLILRQLDSRPSWRRYHKHLLRELHELPIQTMSTLRAAPMPTPFKLYALSIFPPELVTMRRYLLIAVFFNTMWSGVWVLAGSSAGSIANIIAGKASEDSTANLVSKVVMAICLFGCFSMFSRFASAQLKPGLTE</sequence>
<evidence type="ECO:0000256" key="1">
    <source>
        <dbReference type="SAM" id="Phobius"/>
    </source>
</evidence>
<reference evidence="3" key="1">
    <citation type="journal article" date="2015" name="PLoS Genet.">
        <title>Genome Sequence and Transcriptome Analyses of Chrysochromulina tobin: Metabolic Tools for Enhanced Algal Fitness in the Prominent Order Prymnesiales (Haptophyceae).</title>
        <authorList>
            <person name="Hovde B.T."/>
            <person name="Deodato C.R."/>
            <person name="Hunsperger H.M."/>
            <person name="Ryken S.A."/>
            <person name="Yost W."/>
            <person name="Jha R.K."/>
            <person name="Patterson J."/>
            <person name="Monnat R.J. Jr."/>
            <person name="Barlow S.B."/>
            <person name="Starkenburg S.R."/>
            <person name="Cattolico R.A."/>
        </authorList>
    </citation>
    <scope>NUCLEOTIDE SEQUENCE</scope>
    <source>
        <strain evidence="3">CCMP291</strain>
    </source>
</reference>
<dbReference type="AlphaFoldDB" id="A0A0M0JPX9"/>
<organism evidence="2 3">
    <name type="scientific">Chrysochromulina tobinii</name>
    <dbReference type="NCBI Taxonomy" id="1460289"/>
    <lineage>
        <taxon>Eukaryota</taxon>
        <taxon>Haptista</taxon>
        <taxon>Haptophyta</taxon>
        <taxon>Prymnesiophyceae</taxon>
        <taxon>Prymnesiales</taxon>
        <taxon>Chrysochromulinaceae</taxon>
        <taxon>Chrysochromulina</taxon>
    </lineage>
</organism>
<keyword evidence="3" id="KW-1185">Reference proteome</keyword>
<comment type="caution">
    <text evidence="2">The sequence shown here is derived from an EMBL/GenBank/DDBJ whole genome shotgun (WGS) entry which is preliminary data.</text>
</comment>
<keyword evidence="1" id="KW-1133">Transmembrane helix</keyword>
<keyword evidence="1" id="KW-0472">Membrane</keyword>
<evidence type="ECO:0000313" key="2">
    <source>
        <dbReference type="EMBL" id="KOO28646.1"/>
    </source>
</evidence>
<keyword evidence="1" id="KW-0812">Transmembrane</keyword>
<gene>
    <name evidence="2" type="ORF">Ctob_004594</name>
</gene>
<feature type="transmembrane region" description="Helical" evidence="1">
    <location>
        <begin position="86"/>
        <end position="104"/>
    </location>
</feature>
<name>A0A0M0JPX9_9EUKA</name>
<protein>
    <submittedName>
        <fullName evidence="2">Uncharacterized protein</fullName>
    </submittedName>
</protein>
<feature type="transmembrane region" description="Helical" evidence="1">
    <location>
        <begin position="124"/>
        <end position="144"/>
    </location>
</feature>
<dbReference type="OrthoDB" id="166803at2759"/>